<keyword evidence="7" id="KW-0539">Nucleus</keyword>
<evidence type="ECO:0000256" key="8">
    <source>
        <dbReference type="SAM" id="MobiDB-lite"/>
    </source>
</evidence>
<dbReference type="GO" id="GO:0000122">
    <property type="term" value="P:negative regulation of transcription by RNA polymerase II"/>
    <property type="evidence" value="ECO:0007669"/>
    <property type="project" value="TreeGrafter"/>
</dbReference>
<protein>
    <recommendedName>
        <fullName evidence="3">SWR1-complex protein 4</fullName>
    </recommendedName>
</protein>
<feature type="region of interest" description="Disordered" evidence="8">
    <location>
        <begin position="383"/>
        <end position="434"/>
    </location>
</feature>
<feature type="compositionally biased region" description="Basic and acidic residues" evidence="8">
    <location>
        <begin position="656"/>
        <end position="692"/>
    </location>
</feature>
<evidence type="ECO:0000256" key="4">
    <source>
        <dbReference type="ARBA" id="ARBA00022853"/>
    </source>
</evidence>
<keyword evidence="11" id="KW-1185">Reference proteome</keyword>
<evidence type="ECO:0000313" key="11">
    <source>
        <dbReference type="Proteomes" id="UP000031575"/>
    </source>
</evidence>
<dbReference type="PANTHER" id="PTHR12855:SF10">
    <property type="entry name" value="DNA METHYLTRANSFERASE 1-ASSOCIATED PROTEIN 1"/>
    <property type="match status" value="1"/>
</dbReference>
<evidence type="ECO:0000256" key="7">
    <source>
        <dbReference type="ARBA" id="ARBA00023242"/>
    </source>
</evidence>
<dbReference type="GO" id="GO:0003714">
    <property type="term" value="F:transcription corepressor activity"/>
    <property type="evidence" value="ECO:0007669"/>
    <property type="project" value="TreeGrafter"/>
</dbReference>
<feature type="compositionally biased region" description="Low complexity" evidence="8">
    <location>
        <begin position="451"/>
        <end position="461"/>
    </location>
</feature>
<keyword evidence="5" id="KW-0805">Transcription regulation</keyword>
<dbReference type="PANTHER" id="PTHR12855">
    <property type="entry name" value="DNA METHYLTRANSFERASE 1-ASSOCIATED PROTEIN 1 FAMILY MEMBER"/>
    <property type="match status" value="1"/>
</dbReference>
<dbReference type="GO" id="GO:0032259">
    <property type="term" value="P:methylation"/>
    <property type="evidence" value="ECO:0007669"/>
    <property type="project" value="UniProtKB-KW"/>
</dbReference>
<dbReference type="GO" id="GO:0035267">
    <property type="term" value="C:NuA4 histone acetyltransferase complex"/>
    <property type="evidence" value="ECO:0007669"/>
    <property type="project" value="InterPro"/>
</dbReference>
<keyword evidence="10" id="KW-0489">Methyltransferase</keyword>
<dbReference type="GO" id="GO:0000812">
    <property type="term" value="C:Swr1 complex"/>
    <property type="evidence" value="ECO:0007669"/>
    <property type="project" value="TreeGrafter"/>
</dbReference>
<evidence type="ECO:0000256" key="2">
    <source>
        <dbReference type="ARBA" id="ARBA00006918"/>
    </source>
</evidence>
<dbReference type="InterPro" id="IPR032563">
    <property type="entry name" value="DAMP1_SANT-like"/>
</dbReference>
<dbReference type="Gene3D" id="1.10.10.60">
    <property type="entry name" value="Homeodomain-like"/>
    <property type="match status" value="1"/>
</dbReference>
<dbReference type="GO" id="GO:0008168">
    <property type="term" value="F:methyltransferase activity"/>
    <property type="evidence" value="ECO:0007669"/>
    <property type="project" value="UniProtKB-KW"/>
</dbReference>
<dbReference type="Pfam" id="PF16282">
    <property type="entry name" value="SANT_DAMP1_like"/>
    <property type="match status" value="1"/>
</dbReference>
<dbReference type="HOGENOM" id="CLU_018539_3_1_1"/>
<feature type="compositionally biased region" description="Basic and acidic residues" evidence="8">
    <location>
        <begin position="415"/>
        <end position="428"/>
    </location>
</feature>
<evidence type="ECO:0000313" key="10">
    <source>
        <dbReference type="EMBL" id="KIH88125.1"/>
    </source>
</evidence>
<comment type="similarity">
    <text evidence="2">Belongs to the SWC4 family.</text>
</comment>
<dbReference type="EMBL" id="AWTV01000009">
    <property type="protein sequence ID" value="KIH88125.1"/>
    <property type="molecule type" value="Genomic_DNA"/>
</dbReference>
<feature type="compositionally biased region" description="Low complexity" evidence="8">
    <location>
        <begin position="693"/>
        <end position="708"/>
    </location>
</feature>
<reference evidence="10 11" key="1">
    <citation type="journal article" date="2014" name="BMC Genomics">
        <title>Comparative genomics of the major fungal agents of human and animal Sporotrichosis: Sporothrix schenckii and Sporothrix brasiliensis.</title>
        <authorList>
            <person name="Teixeira M.M."/>
            <person name="de Almeida L.G."/>
            <person name="Kubitschek-Barreira P."/>
            <person name="Alves F.L."/>
            <person name="Kioshima E.S."/>
            <person name="Abadio A.K."/>
            <person name="Fernandes L."/>
            <person name="Derengowski L.S."/>
            <person name="Ferreira K.S."/>
            <person name="Souza R.C."/>
            <person name="Ruiz J.C."/>
            <person name="de Andrade N.C."/>
            <person name="Paes H.C."/>
            <person name="Nicola A.M."/>
            <person name="Albuquerque P."/>
            <person name="Gerber A.L."/>
            <person name="Martins V.P."/>
            <person name="Peconick L.D."/>
            <person name="Neto A.V."/>
            <person name="Chaucanez C.B."/>
            <person name="Silva P.A."/>
            <person name="Cunha O.L."/>
            <person name="de Oliveira F.F."/>
            <person name="dos Santos T.C."/>
            <person name="Barros A.L."/>
            <person name="Soares M.A."/>
            <person name="de Oliveira L.M."/>
            <person name="Marini M.M."/>
            <person name="Villalobos-Duno H."/>
            <person name="Cunha M.M."/>
            <person name="de Hoog S."/>
            <person name="da Silveira J.F."/>
            <person name="Henrissat B."/>
            <person name="Nino-Vega G.A."/>
            <person name="Cisalpino P.S."/>
            <person name="Mora-Montes H.M."/>
            <person name="Almeida S.R."/>
            <person name="Stajich J.E."/>
            <person name="Lopes-Bezerra L.M."/>
            <person name="Vasconcelos A.T."/>
            <person name="Felipe M.S."/>
        </authorList>
    </citation>
    <scope>NUCLEOTIDE SEQUENCE [LARGE SCALE GENOMIC DNA]</scope>
    <source>
        <strain evidence="10 11">5110</strain>
    </source>
</reference>
<dbReference type="RefSeq" id="XP_040616135.1">
    <property type="nucleotide sequence ID" value="XM_040765023.1"/>
</dbReference>
<accession>A0A0C2IM97</accession>
<dbReference type="GO" id="GO:0006281">
    <property type="term" value="P:DNA repair"/>
    <property type="evidence" value="ECO:0007669"/>
    <property type="project" value="InterPro"/>
</dbReference>
<feature type="domain" description="DAMP1 SANT/Myb-like" evidence="9">
    <location>
        <begin position="153"/>
        <end position="258"/>
    </location>
</feature>
<dbReference type="Proteomes" id="UP000031575">
    <property type="component" value="Unassembled WGS sequence"/>
</dbReference>
<organism evidence="10 11">
    <name type="scientific">Sporothrix brasiliensis 5110</name>
    <dbReference type="NCBI Taxonomy" id="1398154"/>
    <lineage>
        <taxon>Eukaryota</taxon>
        <taxon>Fungi</taxon>
        <taxon>Dikarya</taxon>
        <taxon>Ascomycota</taxon>
        <taxon>Pezizomycotina</taxon>
        <taxon>Sordariomycetes</taxon>
        <taxon>Sordariomycetidae</taxon>
        <taxon>Ophiostomatales</taxon>
        <taxon>Ophiostomataceae</taxon>
        <taxon>Sporothrix</taxon>
    </lineage>
</organism>
<evidence type="ECO:0000256" key="6">
    <source>
        <dbReference type="ARBA" id="ARBA00023163"/>
    </source>
</evidence>
<evidence type="ECO:0000256" key="3">
    <source>
        <dbReference type="ARBA" id="ARBA00019132"/>
    </source>
</evidence>
<keyword evidence="4" id="KW-0156">Chromatin regulator</keyword>
<keyword evidence="10" id="KW-0808">Transferase</keyword>
<name>A0A0C2IM97_9PEZI</name>
<comment type="subcellular location">
    <subcellularLocation>
        <location evidence="1">Nucleus</location>
    </subcellularLocation>
</comment>
<dbReference type="VEuPathDB" id="FungiDB:SPBR_06767"/>
<dbReference type="GeneID" id="63679944"/>
<evidence type="ECO:0000259" key="9">
    <source>
        <dbReference type="Pfam" id="PF16282"/>
    </source>
</evidence>
<keyword evidence="6" id="KW-0804">Transcription</keyword>
<dbReference type="GO" id="GO:0006338">
    <property type="term" value="P:chromatin remodeling"/>
    <property type="evidence" value="ECO:0007669"/>
    <property type="project" value="InterPro"/>
</dbReference>
<feature type="region of interest" description="Disordered" evidence="8">
    <location>
        <begin position="451"/>
        <end position="473"/>
    </location>
</feature>
<feature type="compositionally biased region" description="Basic and acidic residues" evidence="8">
    <location>
        <begin position="612"/>
        <end position="648"/>
    </location>
</feature>
<dbReference type="InterPro" id="IPR027109">
    <property type="entry name" value="Swc4/Dmap1"/>
</dbReference>
<feature type="region of interest" description="Disordered" evidence="8">
    <location>
        <begin position="1"/>
        <end position="43"/>
    </location>
</feature>
<dbReference type="AlphaFoldDB" id="A0A0C2IM97"/>
<comment type="caution">
    <text evidence="10">The sequence shown here is derived from an EMBL/GenBank/DDBJ whole genome shotgun (WGS) entry which is preliminary data.</text>
</comment>
<feature type="region of interest" description="Disordered" evidence="8">
    <location>
        <begin position="574"/>
        <end position="730"/>
    </location>
</feature>
<sequence>MATSLDARDVLNLPQDGSSGAGSRPTKKQRTGGHALGAGAPRNLKGLAREVQSLGGESPISIVPQLSNIKKRRLANRKPAARWELRAFTNSARDDKSLVLRHWRRKVPAGSRGDARAAAQAGEAAGADAMETDDPKAQEGQPGEPEQPMDDSAFAKFNVRVVVPQYSDDQYAANLQHPDWTKEETDYLMELVKDFDLRWPLIWDRYDYRPADGAAASSPSASAADATAVVPASQPADGASRTMEDLKARYYEIAAKMMAVQKPAQYMTQAEYNLHGIMANFNPEKERQRKAFVTNALMRSREEVREEEALLFEVRRIMDRTERTNDERRDLYHRLEFPIADQDISSFKTSAGLQTLLQSLMYSNEKSKKRKSLAAGEAAGAAGAAGASGGAAGAAGADAGSRRDSIAASGAGGANRRESANPKDDKANAADAATPTAAAASSAAAATATAPATPVAATPTASGKNNKKGQLQMERRKLTEQEQDVYGVTYHERLGSGPTFRYEKINKLFTHKSGQQQLRISNILNELEMPARLFMPTASVTAQFEHLVNSVVQLVDLRKVSDKLDGEIKIEEQKKAERDRARGIVPGQTNGATKGAADADKKAENQTEEGAGADKKDGRDGKDGKGTKEGEDDKNAEEADRSDDKVADEAAATSEQKGDNESDKKTTVTRTKDELVPTKEEDGSGDVHEARTTRSGSRPGSSSNNASSAHKRSASVLSVASDKSSKRQKK</sequence>
<evidence type="ECO:0000256" key="5">
    <source>
        <dbReference type="ARBA" id="ARBA00023015"/>
    </source>
</evidence>
<feature type="compositionally biased region" description="Low complexity" evidence="8">
    <location>
        <begin position="109"/>
        <end position="129"/>
    </location>
</feature>
<feature type="region of interest" description="Disordered" evidence="8">
    <location>
        <begin position="109"/>
        <end position="150"/>
    </location>
</feature>
<proteinExistence type="inferred from homology"/>
<gene>
    <name evidence="10" type="ORF">SPBR_06767</name>
</gene>
<evidence type="ECO:0000256" key="1">
    <source>
        <dbReference type="ARBA" id="ARBA00004123"/>
    </source>
</evidence>
<dbReference type="OrthoDB" id="19740at2759"/>